<proteinExistence type="predicted"/>
<dbReference type="EMBL" id="KQ421720">
    <property type="protein sequence ID" value="KOF76708.1"/>
    <property type="molecule type" value="Genomic_DNA"/>
</dbReference>
<sequence>MFILCIRIETSVLSRGLYKDHCLILCYKDKRPILWYSVPSHGREDTYGV</sequence>
<gene>
    <name evidence="1" type="ORF">OCBIM_22033034mg</name>
</gene>
<reference evidence="1" key="1">
    <citation type="submission" date="2015-07" db="EMBL/GenBank/DDBJ databases">
        <title>MeaNS - Measles Nucleotide Surveillance Program.</title>
        <authorList>
            <person name="Tran T."/>
            <person name="Druce J."/>
        </authorList>
    </citation>
    <scope>NUCLEOTIDE SEQUENCE</scope>
    <source>
        <strain evidence="1">UCB-OBI-ISO-001</strain>
        <tissue evidence="1">Gonad</tissue>
    </source>
</reference>
<protein>
    <submittedName>
        <fullName evidence="1">Uncharacterized protein</fullName>
    </submittedName>
</protein>
<organism evidence="1">
    <name type="scientific">Octopus bimaculoides</name>
    <name type="common">California two-spotted octopus</name>
    <dbReference type="NCBI Taxonomy" id="37653"/>
    <lineage>
        <taxon>Eukaryota</taxon>
        <taxon>Metazoa</taxon>
        <taxon>Spiralia</taxon>
        <taxon>Lophotrochozoa</taxon>
        <taxon>Mollusca</taxon>
        <taxon>Cephalopoda</taxon>
        <taxon>Coleoidea</taxon>
        <taxon>Octopodiformes</taxon>
        <taxon>Octopoda</taxon>
        <taxon>Incirrata</taxon>
        <taxon>Octopodidae</taxon>
        <taxon>Octopus</taxon>
    </lineage>
</organism>
<name>A0A0L8GIC7_OCTBM</name>
<dbReference type="AlphaFoldDB" id="A0A0L8GIC7"/>
<accession>A0A0L8GIC7</accession>
<evidence type="ECO:0000313" key="1">
    <source>
        <dbReference type="EMBL" id="KOF76708.1"/>
    </source>
</evidence>